<accession>A0ACB9M1P9</accession>
<comment type="caution">
    <text evidence="1">The sequence shown here is derived from an EMBL/GenBank/DDBJ whole genome shotgun (WGS) entry which is preliminary data.</text>
</comment>
<gene>
    <name evidence="1" type="ORF">L6164_025702</name>
</gene>
<organism evidence="1 2">
    <name type="scientific">Bauhinia variegata</name>
    <name type="common">Purple orchid tree</name>
    <name type="synonym">Phanera variegata</name>
    <dbReference type="NCBI Taxonomy" id="167791"/>
    <lineage>
        <taxon>Eukaryota</taxon>
        <taxon>Viridiplantae</taxon>
        <taxon>Streptophyta</taxon>
        <taxon>Embryophyta</taxon>
        <taxon>Tracheophyta</taxon>
        <taxon>Spermatophyta</taxon>
        <taxon>Magnoliopsida</taxon>
        <taxon>eudicotyledons</taxon>
        <taxon>Gunneridae</taxon>
        <taxon>Pentapetalae</taxon>
        <taxon>rosids</taxon>
        <taxon>fabids</taxon>
        <taxon>Fabales</taxon>
        <taxon>Fabaceae</taxon>
        <taxon>Cercidoideae</taxon>
        <taxon>Cercideae</taxon>
        <taxon>Bauhiniinae</taxon>
        <taxon>Bauhinia</taxon>
    </lineage>
</organism>
<evidence type="ECO:0000313" key="2">
    <source>
        <dbReference type="Proteomes" id="UP000828941"/>
    </source>
</evidence>
<protein>
    <submittedName>
        <fullName evidence="1">Uncharacterized protein</fullName>
    </submittedName>
</protein>
<proteinExistence type="predicted"/>
<sequence>MPMAKSVASFPFFILLVLLTVVVVRGEFGFDCYAYFLGGGCPNTKACLETCRPCYKGVGHVLTWCQRQLDIYTCVCGFKDGAPCPPFDGCRPPTPPSSFSANSNYTFTFNNVTTPLTFGV</sequence>
<dbReference type="EMBL" id="CM039435">
    <property type="protein sequence ID" value="KAI4317871.1"/>
    <property type="molecule type" value="Genomic_DNA"/>
</dbReference>
<dbReference type="Proteomes" id="UP000828941">
    <property type="component" value="Chromosome 10"/>
</dbReference>
<evidence type="ECO:0000313" key="1">
    <source>
        <dbReference type="EMBL" id="KAI4317871.1"/>
    </source>
</evidence>
<name>A0ACB9M1P9_BAUVA</name>
<reference evidence="1 2" key="1">
    <citation type="journal article" date="2022" name="DNA Res.">
        <title>Chromosomal-level genome assembly of the orchid tree Bauhinia variegata (Leguminosae; Cercidoideae) supports the allotetraploid origin hypothesis of Bauhinia.</title>
        <authorList>
            <person name="Zhong Y."/>
            <person name="Chen Y."/>
            <person name="Zheng D."/>
            <person name="Pang J."/>
            <person name="Liu Y."/>
            <person name="Luo S."/>
            <person name="Meng S."/>
            <person name="Qian L."/>
            <person name="Wei D."/>
            <person name="Dai S."/>
            <person name="Zhou R."/>
        </authorList>
    </citation>
    <scope>NUCLEOTIDE SEQUENCE [LARGE SCALE GENOMIC DNA]</scope>
    <source>
        <strain evidence="1">BV-YZ2020</strain>
    </source>
</reference>
<keyword evidence="2" id="KW-1185">Reference proteome</keyword>